<name>A0ABS3ZET6_9GAMM</name>
<comment type="caution">
    <text evidence="1">The sequence shown here is derived from an EMBL/GenBank/DDBJ whole genome shotgun (WGS) entry which is preliminary data.</text>
</comment>
<protein>
    <submittedName>
        <fullName evidence="1">Acetyltransferase</fullName>
    </submittedName>
</protein>
<evidence type="ECO:0000313" key="1">
    <source>
        <dbReference type="EMBL" id="MBP0050202.1"/>
    </source>
</evidence>
<organism evidence="1 2">
    <name type="scientific">Marinobacterium alkalitolerans</name>
    <dbReference type="NCBI Taxonomy" id="1542925"/>
    <lineage>
        <taxon>Bacteria</taxon>
        <taxon>Pseudomonadati</taxon>
        <taxon>Pseudomonadota</taxon>
        <taxon>Gammaproteobacteria</taxon>
        <taxon>Oceanospirillales</taxon>
        <taxon>Oceanospirillaceae</taxon>
        <taxon>Marinobacterium</taxon>
    </lineage>
</organism>
<keyword evidence="2" id="KW-1185">Reference proteome</keyword>
<gene>
    <name evidence="1" type="ORF">H9C73_15885</name>
</gene>
<evidence type="ECO:0000313" key="2">
    <source>
        <dbReference type="Proteomes" id="UP000810171"/>
    </source>
</evidence>
<dbReference type="EMBL" id="JACVEW010000043">
    <property type="protein sequence ID" value="MBP0050202.1"/>
    <property type="molecule type" value="Genomic_DNA"/>
</dbReference>
<accession>A0ABS3ZET6</accession>
<dbReference type="Gene3D" id="3.40.630.30">
    <property type="match status" value="1"/>
</dbReference>
<sequence length="149" mass="16391">MTNPSKAIRFEKTGNARTYLILDATTGDLLAYFSVSFKELILEGLGLSKTKVRSLDGISKDAERIRSFLIGQLGKNMSIDGNPIGLTDILSEAFAVFAAAKQLIGGRIIILECENISELIAYYERHGFSLIETLASDSSLRTLYIHITE</sequence>
<proteinExistence type="predicted"/>
<dbReference type="Proteomes" id="UP000810171">
    <property type="component" value="Unassembled WGS sequence"/>
</dbReference>
<reference evidence="1 2" key="1">
    <citation type="submission" date="2020-09" db="EMBL/GenBank/DDBJ databases">
        <authorList>
            <person name="Tanuku N.R.S."/>
        </authorList>
    </citation>
    <scope>NUCLEOTIDE SEQUENCE [LARGE SCALE GENOMIC DNA]</scope>
    <source>
        <strain evidence="1 2">AK62</strain>
    </source>
</reference>